<name>A0A0F9CBW0_9ZZZZ</name>
<proteinExistence type="predicted"/>
<reference evidence="2" key="1">
    <citation type="journal article" date="2015" name="Nature">
        <title>Complex archaea that bridge the gap between prokaryotes and eukaryotes.</title>
        <authorList>
            <person name="Spang A."/>
            <person name="Saw J.H."/>
            <person name="Jorgensen S.L."/>
            <person name="Zaremba-Niedzwiedzka K."/>
            <person name="Martijn J."/>
            <person name="Lind A.E."/>
            <person name="van Eijk R."/>
            <person name="Schleper C."/>
            <person name="Guy L."/>
            <person name="Ettema T.J."/>
        </authorList>
    </citation>
    <scope>NUCLEOTIDE SEQUENCE</scope>
</reference>
<protein>
    <submittedName>
        <fullName evidence="2">Uncharacterized protein</fullName>
    </submittedName>
</protein>
<accession>A0A0F9CBW0</accession>
<feature type="compositionally biased region" description="Basic residues" evidence="1">
    <location>
        <begin position="1"/>
        <end position="12"/>
    </location>
</feature>
<feature type="region of interest" description="Disordered" evidence="1">
    <location>
        <begin position="1"/>
        <end position="22"/>
    </location>
</feature>
<sequence length="33" mass="4002">GFQKTKQHKKTTKNISRDANESFHRFVIRIEKK</sequence>
<dbReference type="AlphaFoldDB" id="A0A0F9CBW0"/>
<feature type="non-terminal residue" evidence="2">
    <location>
        <position position="1"/>
    </location>
</feature>
<evidence type="ECO:0000313" key="2">
    <source>
        <dbReference type="EMBL" id="KKL23872.1"/>
    </source>
</evidence>
<evidence type="ECO:0000256" key="1">
    <source>
        <dbReference type="SAM" id="MobiDB-lite"/>
    </source>
</evidence>
<organism evidence="2">
    <name type="scientific">marine sediment metagenome</name>
    <dbReference type="NCBI Taxonomy" id="412755"/>
    <lineage>
        <taxon>unclassified sequences</taxon>
        <taxon>metagenomes</taxon>
        <taxon>ecological metagenomes</taxon>
    </lineage>
</organism>
<dbReference type="EMBL" id="LAZR01036807">
    <property type="protein sequence ID" value="KKL23872.1"/>
    <property type="molecule type" value="Genomic_DNA"/>
</dbReference>
<comment type="caution">
    <text evidence="2">The sequence shown here is derived from an EMBL/GenBank/DDBJ whole genome shotgun (WGS) entry which is preliminary data.</text>
</comment>
<gene>
    <name evidence="2" type="ORF">LCGC14_2421020</name>
</gene>